<dbReference type="PANTHER" id="PTHR43386:SF25">
    <property type="entry name" value="PEPTIDE ABC TRANSPORTER PERMEASE PROTEIN"/>
    <property type="match status" value="1"/>
</dbReference>
<feature type="transmembrane region" description="Helical" evidence="7">
    <location>
        <begin position="359"/>
        <end position="388"/>
    </location>
</feature>
<sequence length="400" mass="43173">MSTLTTLALLLVAIAAGGWMFRFAGQKATANAPTFRDMPFAVAFGYVFGASLLLFSVWYFFQPTVTDAGVPNAGVVFFRWAVQFFIISTIAAYVFRLVGRAVGTEGSKKIFRQMPLTASFGVLVIILYAITAIFAQWLAPFGQEEIFQRVNVLPGGNAATGGDPMHPLGTDQIGRDLLSRLIYGAQNTVGIAFVTTCLAFFLGGTLGFLAATLQGWLDQVLSRAVDVLMAIPSLIFALLLMTIASAWAGSERWLLTVYMILIIAVIDSTRVFRLARAVGLNIVVMDYIEAAKLRGEGLGYLIFKEILPNATAPLLAEFGLRFCFVFLTIASLSFLGVGIQPPLADWGTMVRDSAQFINFAAFSPLTAALPLLAAGAIALLTVGVNFVVDWMLQRSSGLKE</sequence>
<dbReference type="InterPro" id="IPR050366">
    <property type="entry name" value="BP-dependent_transpt_permease"/>
</dbReference>
<feature type="transmembrane region" description="Helical" evidence="7">
    <location>
        <begin position="253"/>
        <end position="272"/>
    </location>
</feature>
<evidence type="ECO:0000256" key="7">
    <source>
        <dbReference type="RuleBase" id="RU363032"/>
    </source>
</evidence>
<dbReference type="GO" id="GO:0005886">
    <property type="term" value="C:plasma membrane"/>
    <property type="evidence" value="ECO:0007669"/>
    <property type="project" value="UniProtKB-SubCell"/>
</dbReference>
<dbReference type="CDD" id="cd06261">
    <property type="entry name" value="TM_PBP2"/>
    <property type="match status" value="1"/>
</dbReference>
<feature type="transmembrane region" description="Helical" evidence="7">
    <location>
        <begin position="318"/>
        <end position="339"/>
    </location>
</feature>
<comment type="similarity">
    <text evidence="7">Belongs to the binding-protein-dependent transport system permease family.</text>
</comment>
<evidence type="ECO:0000256" key="5">
    <source>
        <dbReference type="ARBA" id="ARBA00022989"/>
    </source>
</evidence>
<keyword evidence="3" id="KW-1003">Cell membrane</keyword>
<feature type="transmembrane region" description="Helical" evidence="7">
    <location>
        <begin position="116"/>
        <end position="139"/>
    </location>
</feature>
<dbReference type="SUPFAM" id="SSF161098">
    <property type="entry name" value="MetI-like"/>
    <property type="match status" value="1"/>
</dbReference>
<protein>
    <submittedName>
        <fullName evidence="9">Peptide/nickel transport system permease protein</fullName>
    </submittedName>
</protein>
<evidence type="ECO:0000313" key="10">
    <source>
        <dbReference type="Proteomes" id="UP000184221"/>
    </source>
</evidence>
<dbReference type="InterPro" id="IPR000515">
    <property type="entry name" value="MetI-like"/>
</dbReference>
<feature type="transmembrane region" description="Helical" evidence="7">
    <location>
        <begin position="6"/>
        <end position="25"/>
    </location>
</feature>
<feature type="transmembrane region" description="Helical" evidence="7">
    <location>
        <begin position="73"/>
        <end position="95"/>
    </location>
</feature>
<gene>
    <name evidence="9" type="ORF">SAMN05443551_2553</name>
</gene>
<evidence type="ECO:0000256" key="6">
    <source>
        <dbReference type="ARBA" id="ARBA00023136"/>
    </source>
</evidence>
<dbReference type="PROSITE" id="PS50928">
    <property type="entry name" value="ABC_TM1"/>
    <property type="match status" value="1"/>
</dbReference>
<dbReference type="OrthoDB" id="9766870at2"/>
<reference evidence="9 10" key="1">
    <citation type="submission" date="2016-11" db="EMBL/GenBank/DDBJ databases">
        <authorList>
            <person name="Jaros S."/>
            <person name="Januszkiewicz K."/>
            <person name="Wedrychowicz H."/>
        </authorList>
    </citation>
    <scope>NUCLEOTIDE SEQUENCE [LARGE SCALE GENOMIC DNA]</scope>
    <source>
        <strain evidence="9 10">DSM 29431</strain>
    </source>
</reference>
<keyword evidence="4 7" id="KW-0812">Transmembrane</keyword>
<dbReference type="EMBL" id="FQXC01000003">
    <property type="protein sequence ID" value="SHH59859.1"/>
    <property type="molecule type" value="Genomic_DNA"/>
</dbReference>
<dbReference type="STRING" id="996342.SAMN05443551_2553"/>
<accession>A0A1M5UA77</accession>
<feature type="transmembrane region" description="Helical" evidence="7">
    <location>
        <begin position="37"/>
        <end position="61"/>
    </location>
</feature>
<proteinExistence type="inferred from homology"/>
<keyword evidence="6 7" id="KW-0472">Membrane</keyword>
<evidence type="ECO:0000313" key="9">
    <source>
        <dbReference type="EMBL" id="SHH59859.1"/>
    </source>
</evidence>
<organism evidence="9 10">
    <name type="scientific">Marivita hallyeonensis</name>
    <dbReference type="NCBI Taxonomy" id="996342"/>
    <lineage>
        <taxon>Bacteria</taxon>
        <taxon>Pseudomonadati</taxon>
        <taxon>Pseudomonadota</taxon>
        <taxon>Alphaproteobacteria</taxon>
        <taxon>Rhodobacterales</taxon>
        <taxon>Roseobacteraceae</taxon>
        <taxon>Marivita</taxon>
    </lineage>
</organism>
<dbReference type="AlphaFoldDB" id="A0A1M5UA77"/>
<comment type="subcellular location">
    <subcellularLocation>
        <location evidence="1 7">Cell membrane</location>
        <topology evidence="1 7">Multi-pass membrane protein</topology>
    </subcellularLocation>
</comment>
<evidence type="ECO:0000256" key="1">
    <source>
        <dbReference type="ARBA" id="ARBA00004651"/>
    </source>
</evidence>
<dbReference type="GO" id="GO:0055085">
    <property type="term" value="P:transmembrane transport"/>
    <property type="evidence" value="ECO:0007669"/>
    <property type="project" value="InterPro"/>
</dbReference>
<keyword evidence="2 7" id="KW-0813">Transport</keyword>
<keyword evidence="10" id="KW-1185">Reference proteome</keyword>
<dbReference type="Proteomes" id="UP000184221">
    <property type="component" value="Unassembled WGS sequence"/>
</dbReference>
<evidence type="ECO:0000256" key="2">
    <source>
        <dbReference type="ARBA" id="ARBA00022448"/>
    </source>
</evidence>
<dbReference type="Gene3D" id="1.10.3720.10">
    <property type="entry name" value="MetI-like"/>
    <property type="match status" value="1"/>
</dbReference>
<keyword evidence="5 7" id="KW-1133">Transmembrane helix</keyword>
<dbReference type="PANTHER" id="PTHR43386">
    <property type="entry name" value="OLIGOPEPTIDE TRANSPORT SYSTEM PERMEASE PROTEIN APPC"/>
    <property type="match status" value="1"/>
</dbReference>
<evidence type="ECO:0000256" key="3">
    <source>
        <dbReference type="ARBA" id="ARBA00022475"/>
    </source>
</evidence>
<dbReference type="Pfam" id="PF00528">
    <property type="entry name" value="BPD_transp_1"/>
    <property type="match status" value="1"/>
</dbReference>
<evidence type="ECO:0000256" key="4">
    <source>
        <dbReference type="ARBA" id="ARBA00022692"/>
    </source>
</evidence>
<feature type="domain" description="ABC transmembrane type-1" evidence="8">
    <location>
        <begin position="185"/>
        <end position="383"/>
    </location>
</feature>
<feature type="transmembrane region" description="Helical" evidence="7">
    <location>
        <begin position="189"/>
        <end position="213"/>
    </location>
</feature>
<feature type="transmembrane region" description="Helical" evidence="7">
    <location>
        <begin position="225"/>
        <end position="247"/>
    </location>
</feature>
<dbReference type="RefSeq" id="WP_072777968.1">
    <property type="nucleotide sequence ID" value="NZ_FQXC01000003.1"/>
</dbReference>
<evidence type="ECO:0000259" key="8">
    <source>
        <dbReference type="PROSITE" id="PS50928"/>
    </source>
</evidence>
<dbReference type="InterPro" id="IPR035906">
    <property type="entry name" value="MetI-like_sf"/>
</dbReference>
<name>A0A1M5UA77_9RHOB</name>